<dbReference type="SUPFAM" id="SSF47413">
    <property type="entry name" value="lambda repressor-like DNA-binding domains"/>
    <property type="match status" value="1"/>
</dbReference>
<dbReference type="SMART" id="SM00354">
    <property type="entry name" value="HTH_LACI"/>
    <property type="match status" value="1"/>
</dbReference>
<keyword evidence="1" id="KW-0678">Repressor</keyword>
<keyword evidence="2" id="KW-0805">Transcription regulation</keyword>
<sequence length="338" mass="36530">MSIDRQRAVTMRDIAERAGVSRTAVSFVLNDRRSVSLSDETRDRVLSVAAELGYRRNASAQALAHQRSDWYGLVTEIVTAPFAVEIIKGAQDRALTDGKYLLIASTESDAEAESAAIERFLEQRVEGIIYAATWHRAVTIPDIASEVPTVLVNCFDEEGRYPAVVPDERTGGRRATERLLAAGHRRIGFVNLDPGIPAAVGRRLGYHDALRDAGLDIDESLEISGHATADGGFTAVDALLDLPTPPTAIFCANDRMAMGAYDAIKERGLRIPHDVAVIGFDNQELIAAYLRPSLTTVALPFDEMGARGVDILAAITAGQSTDATRVTVDCPLLERSSV</sequence>
<accession>A0A031FYQ1</accession>
<dbReference type="InterPro" id="IPR028082">
    <property type="entry name" value="Peripla_BP_I"/>
</dbReference>
<keyword evidence="4" id="KW-0804">Transcription</keyword>
<evidence type="ECO:0000259" key="5">
    <source>
        <dbReference type="PROSITE" id="PS50932"/>
    </source>
</evidence>
<dbReference type="RefSeq" id="WP_036308434.1">
    <property type="nucleotide sequence ID" value="NZ_JFYO01000001.1"/>
</dbReference>
<comment type="caution">
    <text evidence="6">The sequence shown here is derived from an EMBL/GenBank/DDBJ whole genome shotgun (WGS) entry which is preliminary data.</text>
</comment>
<dbReference type="Pfam" id="PF13377">
    <property type="entry name" value="Peripla_BP_3"/>
    <property type="match status" value="1"/>
</dbReference>
<feature type="domain" description="HTH lacI-type" evidence="5">
    <location>
        <begin position="9"/>
        <end position="65"/>
    </location>
</feature>
<dbReference type="PANTHER" id="PTHR30146">
    <property type="entry name" value="LACI-RELATED TRANSCRIPTIONAL REPRESSOR"/>
    <property type="match status" value="1"/>
</dbReference>
<evidence type="ECO:0000256" key="3">
    <source>
        <dbReference type="ARBA" id="ARBA00023125"/>
    </source>
</evidence>
<dbReference type="EMBL" id="JFYO01000001">
    <property type="protein sequence ID" value="EZP29412.1"/>
    <property type="molecule type" value="Genomic_DNA"/>
</dbReference>
<dbReference type="PROSITE" id="PS00356">
    <property type="entry name" value="HTH_LACI_1"/>
    <property type="match status" value="1"/>
</dbReference>
<keyword evidence="3" id="KW-0238">DNA-binding</keyword>
<evidence type="ECO:0000256" key="2">
    <source>
        <dbReference type="ARBA" id="ARBA00023015"/>
    </source>
</evidence>
<protein>
    <submittedName>
        <fullName evidence="6">Transcriptional regulator, LacI family</fullName>
    </submittedName>
</protein>
<dbReference type="GO" id="GO:0000976">
    <property type="term" value="F:transcription cis-regulatory region binding"/>
    <property type="evidence" value="ECO:0007669"/>
    <property type="project" value="TreeGrafter"/>
</dbReference>
<dbReference type="PATRIC" id="fig|273677.3.peg.23"/>
<dbReference type="Gene3D" id="3.40.50.2300">
    <property type="match status" value="2"/>
</dbReference>
<dbReference type="Gene3D" id="1.10.260.40">
    <property type="entry name" value="lambda repressor-like DNA-binding domains"/>
    <property type="match status" value="1"/>
</dbReference>
<evidence type="ECO:0000256" key="1">
    <source>
        <dbReference type="ARBA" id="ARBA00022491"/>
    </source>
</evidence>
<name>A0A031FYQ1_9MICO</name>
<reference evidence="6 7" key="1">
    <citation type="submission" date="2014-03" db="EMBL/GenBank/DDBJ databases">
        <title>Draft Genome Sequences of 13 Willow Endophytes.</title>
        <authorList>
            <person name="Gan H.Y."/>
            <person name="Gan H.M."/>
            <person name="Savka M.A."/>
            <person name="Hudson A.O."/>
        </authorList>
    </citation>
    <scope>NUCLEOTIDE SEQUENCE [LARGE SCALE GENOMIC DNA]</scope>
    <source>
        <strain evidence="6 7">RIT293</strain>
    </source>
</reference>
<dbReference type="PROSITE" id="PS50932">
    <property type="entry name" value="HTH_LACI_2"/>
    <property type="match status" value="1"/>
</dbReference>
<dbReference type="InterPro" id="IPR010982">
    <property type="entry name" value="Lambda_DNA-bd_dom_sf"/>
</dbReference>
<dbReference type="SUPFAM" id="SSF53822">
    <property type="entry name" value="Periplasmic binding protein-like I"/>
    <property type="match status" value="1"/>
</dbReference>
<dbReference type="CDD" id="cd01392">
    <property type="entry name" value="HTH_LacI"/>
    <property type="match status" value="1"/>
</dbReference>
<gene>
    <name evidence="6" type="ORF">BW34_00025</name>
</gene>
<evidence type="ECO:0000256" key="4">
    <source>
        <dbReference type="ARBA" id="ARBA00023163"/>
    </source>
</evidence>
<dbReference type="InterPro" id="IPR000843">
    <property type="entry name" value="HTH_LacI"/>
</dbReference>
<dbReference type="GO" id="GO:0003700">
    <property type="term" value="F:DNA-binding transcription factor activity"/>
    <property type="evidence" value="ECO:0007669"/>
    <property type="project" value="TreeGrafter"/>
</dbReference>
<dbReference type="PANTHER" id="PTHR30146:SF148">
    <property type="entry name" value="HTH-TYPE TRANSCRIPTIONAL REPRESSOR PURR-RELATED"/>
    <property type="match status" value="1"/>
</dbReference>
<dbReference type="Pfam" id="PF00356">
    <property type="entry name" value="LacI"/>
    <property type="match status" value="1"/>
</dbReference>
<dbReference type="Proteomes" id="UP000024001">
    <property type="component" value="Unassembled WGS sequence"/>
</dbReference>
<proteinExistence type="predicted"/>
<evidence type="ECO:0000313" key="7">
    <source>
        <dbReference type="Proteomes" id="UP000024001"/>
    </source>
</evidence>
<organism evidence="6 7">
    <name type="scientific">Microbacterium oleivorans</name>
    <dbReference type="NCBI Taxonomy" id="273677"/>
    <lineage>
        <taxon>Bacteria</taxon>
        <taxon>Bacillati</taxon>
        <taxon>Actinomycetota</taxon>
        <taxon>Actinomycetes</taxon>
        <taxon>Micrococcales</taxon>
        <taxon>Microbacteriaceae</taxon>
        <taxon>Microbacterium</taxon>
    </lineage>
</organism>
<evidence type="ECO:0000313" key="6">
    <source>
        <dbReference type="EMBL" id="EZP29412.1"/>
    </source>
</evidence>
<dbReference type="CDD" id="cd06288">
    <property type="entry name" value="PBP1_sucrose_transcription_regulator"/>
    <property type="match status" value="1"/>
</dbReference>
<dbReference type="eggNOG" id="COG1609">
    <property type="taxonomic scope" value="Bacteria"/>
</dbReference>
<dbReference type="InterPro" id="IPR046335">
    <property type="entry name" value="LacI/GalR-like_sensor"/>
</dbReference>
<dbReference type="AlphaFoldDB" id="A0A031FYQ1"/>
<keyword evidence="7" id="KW-1185">Reference proteome</keyword>